<proteinExistence type="predicted"/>
<dbReference type="Proteomes" id="UP001215280">
    <property type="component" value="Unassembled WGS sequence"/>
</dbReference>
<accession>A0AAD7H4B0</accession>
<feature type="region of interest" description="Disordered" evidence="1">
    <location>
        <begin position="309"/>
        <end position="332"/>
    </location>
</feature>
<reference evidence="2" key="1">
    <citation type="submission" date="2023-03" db="EMBL/GenBank/DDBJ databases">
        <title>Massive genome expansion in bonnet fungi (Mycena s.s.) driven by repeated elements and novel gene families across ecological guilds.</title>
        <authorList>
            <consortium name="Lawrence Berkeley National Laboratory"/>
            <person name="Harder C.B."/>
            <person name="Miyauchi S."/>
            <person name="Viragh M."/>
            <person name="Kuo A."/>
            <person name="Thoen E."/>
            <person name="Andreopoulos B."/>
            <person name="Lu D."/>
            <person name="Skrede I."/>
            <person name="Drula E."/>
            <person name="Henrissat B."/>
            <person name="Morin E."/>
            <person name="Kohler A."/>
            <person name="Barry K."/>
            <person name="LaButti K."/>
            <person name="Morin E."/>
            <person name="Salamov A."/>
            <person name="Lipzen A."/>
            <person name="Mereny Z."/>
            <person name="Hegedus B."/>
            <person name="Baldrian P."/>
            <person name="Stursova M."/>
            <person name="Weitz H."/>
            <person name="Taylor A."/>
            <person name="Grigoriev I.V."/>
            <person name="Nagy L.G."/>
            <person name="Martin F."/>
            <person name="Kauserud H."/>
        </authorList>
    </citation>
    <scope>NUCLEOTIDE SEQUENCE</scope>
    <source>
        <strain evidence="2">CBHHK188m</strain>
    </source>
</reference>
<dbReference type="AlphaFoldDB" id="A0AAD7H4B0"/>
<evidence type="ECO:0000313" key="3">
    <source>
        <dbReference type="Proteomes" id="UP001215280"/>
    </source>
</evidence>
<sequence>MDQGGASLSVSLILSTAEDEVDGPPQKSPAPASLKVSKELFKARQIREDTQENKSTREKLAINIQGDFDTLTKVSCLRLQSSIPQTVPGSIRIPITLFRPLKATAEQWKTANDALSRNIEDMHTTLWKLEQVGMGMNCAQADFEEIDTALLDLHHVGSLFIESSKPLDAKVQQNRSLRTDKSIAQAHLEKLQRLHESLQTSVATSKIHLESVMKDSAQMVSQDTVYEDCVNKLQESHNALEQDAVIGASSMDMTFGYIVYTYLHTLLIRRGLSPAARSLLAGAPSAPRRRALSPAPALLSRALPTRSLPARPLAVCPPPPRAHARDNSDAHGGTMRLARATAHRLRAGHGVGVARVQAKLYGGAGNIWERHRHRLDVVPAPPCSPARPRALAMPQTSRALPAGPRARSLLAGARPAPSSTPRALAPCPRASLLAGARARARYARRPGAPSLLGLQARVKGWTGN</sequence>
<organism evidence="2 3">
    <name type="scientific">Mycena maculata</name>
    <dbReference type="NCBI Taxonomy" id="230809"/>
    <lineage>
        <taxon>Eukaryota</taxon>
        <taxon>Fungi</taxon>
        <taxon>Dikarya</taxon>
        <taxon>Basidiomycota</taxon>
        <taxon>Agaricomycotina</taxon>
        <taxon>Agaricomycetes</taxon>
        <taxon>Agaricomycetidae</taxon>
        <taxon>Agaricales</taxon>
        <taxon>Marasmiineae</taxon>
        <taxon>Mycenaceae</taxon>
        <taxon>Mycena</taxon>
    </lineage>
</organism>
<gene>
    <name evidence="2" type="ORF">DFH07DRAFT_975046</name>
</gene>
<dbReference type="EMBL" id="JARJLG010000465">
    <property type="protein sequence ID" value="KAJ7711618.1"/>
    <property type="molecule type" value="Genomic_DNA"/>
</dbReference>
<name>A0AAD7H4B0_9AGAR</name>
<keyword evidence="3" id="KW-1185">Reference proteome</keyword>
<evidence type="ECO:0000256" key="1">
    <source>
        <dbReference type="SAM" id="MobiDB-lite"/>
    </source>
</evidence>
<comment type="caution">
    <text evidence="2">The sequence shown here is derived from an EMBL/GenBank/DDBJ whole genome shotgun (WGS) entry which is preliminary data.</text>
</comment>
<protein>
    <submittedName>
        <fullName evidence="2">Uncharacterized protein</fullName>
    </submittedName>
</protein>
<evidence type="ECO:0000313" key="2">
    <source>
        <dbReference type="EMBL" id="KAJ7711618.1"/>
    </source>
</evidence>